<name>A0A423LDS2_PSEFL</name>
<evidence type="ECO:0000313" key="1">
    <source>
        <dbReference type="EMBL" id="RON66462.1"/>
    </source>
</evidence>
<reference evidence="1 2" key="1">
    <citation type="submission" date="2016-10" db="EMBL/GenBank/DDBJ databases">
        <title>Comparative genome analysis of multiple Pseudomonas spp. focuses on biocontrol and plant growth promoting traits.</title>
        <authorList>
            <person name="Tao X.-Y."/>
            <person name="Taylor C.G."/>
        </authorList>
    </citation>
    <scope>NUCLEOTIDE SEQUENCE [LARGE SCALE GENOMIC DNA]</scope>
    <source>
        <strain evidence="1 2">24D3</strain>
    </source>
</reference>
<proteinExistence type="predicted"/>
<dbReference type="EMBL" id="MOBU01000011">
    <property type="protein sequence ID" value="RON66462.1"/>
    <property type="molecule type" value="Genomic_DNA"/>
</dbReference>
<dbReference type="RefSeq" id="WP_123533233.1">
    <property type="nucleotide sequence ID" value="NZ_MOBU01000011.1"/>
</dbReference>
<comment type="caution">
    <text evidence="1">The sequence shown here is derived from an EMBL/GenBank/DDBJ whole genome shotgun (WGS) entry which is preliminary data.</text>
</comment>
<gene>
    <name evidence="1" type="ORF">BK671_15860</name>
</gene>
<sequence>MPDNSDSNIATADALTLLLHNQHALAAAIEEVTVWLSENGVGTVADNAVGAMETLDTNAKAITDAITRLRQF</sequence>
<protein>
    <submittedName>
        <fullName evidence="1">Uncharacterized protein</fullName>
    </submittedName>
</protein>
<evidence type="ECO:0000313" key="2">
    <source>
        <dbReference type="Proteomes" id="UP000285757"/>
    </source>
</evidence>
<dbReference type="Proteomes" id="UP000285757">
    <property type="component" value="Unassembled WGS sequence"/>
</dbReference>
<dbReference type="AlphaFoldDB" id="A0A423LDS2"/>
<accession>A0A423LDS2</accession>
<organism evidence="1 2">
    <name type="scientific">Pseudomonas fluorescens</name>
    <dbReference type="NCBI Taxonomy" id="294"/>
    <lineage>
        <taxon>Bacteria</taxon>
        <taxon>Pseudomonadati</taxon>
        <taxon>Pseudomonadota</taxon>
        <taxon>Gammaproteobacteria</taxon>
        <taxon>Pseudomonadales</taxon>
        <taxon>Pseudomonadaceae</taxon>
        <taxon>Pseudomonas</taxon>
    </lineage>
</organism>